<evidence type="ECO:0008006" key="2">
    <source>
        <dbReference type="Google" id="ProtNLM"/>
    </source>
</evidence>
<dbReference type="EMBL" id="BART01002497">
    <property type="protein sequence ID" value="GAG62877.1"/>
    <property type="molecule type" value="Genomic_DNA"/>
</dbReference>
<accession>X0ZYA0</accession>
<dbReference type="PANTHER" id="PTHR38471">
    <property type="entry name" value="FOUR HELIX BUNDLE PROTEIN"/>
    <property type="match status" value="1"/>
</dbReference>
<comment type="caution">
    <text evidence="1">The sequence shown here is derived from an EMBL/GenBank/DDBJ whole genome shotgun (WGS) entry which is preliminary data.</text>
</comment>
<dbReference type="PANTHER" id="PTHR38471:SF2">
    <property type="entry name" value="FOUR HELIX BUNDLE PROTEIN"/>
    <property type="match status" value="1"/>
</dbReference>
<dbReference type="Gene3D" id="1.20.1440.60">
    <property type="entry name" value="23S rRNA-intervening sequence"/>
    <property type="match status" value="1"/>
</dbReference>
<dbReference type="InterPro" id="IPR036583">
    <property type="entry name" value="23S_rRNA_IVS_sf"/>
</dbReference>
<proteinExistence type="predicted"/>
<dbReference type="SUPFAM" id="SSF158446">
    <property type="entry name" value="IVS-encoded protein-like"/>
    <property type="match status" value="1"/>
</dbReference>
<dbReference type="AlphaFoldDB" id="X0ZYA0"/>
<dbReference type="Pfam" id="PF05635">
    <property type="entry name" value="23S_rRNA_IVP"/>
    <property type="match status" value="1"/>
</dbReference>
<dbReference type="NCBIfam" id="TIGR02436">
    <property type="entry name" value="four helix bundle protein"/>
    <property type="match status" value="1"/>
</dbReference>
<evidence type="ECO:0000313" key="1">
    <source>
        <dbReference type="EMBL" id="GAG62877.1"/>
    </source>
</evidence>
<sequence length="91" mass="10415">MIAASTSRGSFRAIPWDRNISRGRGFSRRSNKEFIQFLFISKGSTVEVQSQLYTALDQNYISQQTFDNLYQKLEVVAKQLSRLITYLKGSG</sequence>
<reference evidence="1" key="1">
    <citation type="journal article" date="2014" name="Front. Microbiol.">
        <title>High frequency of phylogenetically diverse reductive dehalogenase-homologous genes in deep subseafloor sedimentary metagenomes.</title>
        <authorList>
            <person name="Kawai M."/>
            <person name="Futagami T."/>
            <person name="Toyoda A."/>
            <person name="Takaki Y."/>
            <person name="Nishi S."/>
            <person name="Hori S."/>
            <person name="Arai W."/>
            <person name="Tsubouchi T."/>
            <person name="Morono Y."/>
            <person name="Uchiyama I."/>
            <person name="Ito T."/>
            <person name="Fujiyama A."/>
            <person name="Inagaki F."/>
            <person name="Takami H."/>
        </authorList>
    </citation>
    <scope>NUCLEOTIDE SEQUENCE</scope>
    <source>
        <strain evidence="1">Expedition CK06-06</strain>
    </source>
</reference>
<name>X0ZYA0_9ZZZZ</name>
<gene>
    <name evidence="1" type="ORF">S01H4_07585</name>
</gene>
<dbReference type="InterPro" id="IPR012657">
    <property type="entry name" value="23S_rRNA-intervening_sequence"/>
</dbReference>
<organism evidence="1">
    <name type="scientific">marine sediment metagenome</name>
    <dbReference type="NCBI Taxonomy" id="412755"/>
    <lineage>
        <taxon>unclassified sequences</taxon>
        <taxon>metagenomes</taxon>
        <taxon>ecological metagenomes</taxon>
    </lineage>
</organism>
<protein>
    <recommendedName>
        <fullName evidence="2">Four helix bundle protein</fullName>
    </recommendedName>
</protein>